<name>A0A1M6TRF4_9BRAD</name>
<protein>
    <submittedName>
        <fullName evidence="1">Predicted dithiol-disulfide oxidoreductase, DUF899 family</fullName>
    </submittedName>
</protein>
<reference evidence="1 2" key="1">
    <citation type="submission" date="2016-11" db="EMBL/GenBank/DDBJ databases">
        <authorList>
            <person name="Jaros S."/>
            <person name="Januszkiewicz K."/>
            <person name="Wedrychowicz H."/>
        </authorList>
    </citation>
    <scope>NUCLEOTIDE SEQUENCE [LARGE SCALE GENOMIC DNA]</scope>
    <source>
        <strain evidence="1 2">GAS499</strain>
    </source>
</reference>
<dbReference type="EMBL" id="LT670844">
    <property type="protein sequence ID" value="SHK59516.1"/>
    <property type="molecule type" value="Genomic_DNA"/>
</dbReference>
<evidence type="ECO:0000313" key="2">
    <source>
        <dbReference type="Proteomes" id="UP000189935"/>
    </source>
</evidence>
<proteinExistence type="predicted"/>
<dbReference type="InterPro" id="IPR036249">
    <property type="entry name" value="Thioredoxin-like_sf"/>
</dbReference>
<dbReference type="OrthoDB" id="7331188at2"/>
<dbReference type="InterPro" id="IPR010296">
    <property type="entry name" value="DUF899_thioredox"/>
</dbReference>
<accession>A0A1M6TRF4</accession>
<dbReference type="Proteomes" id="UP000189935">
    <property type="component" value="Chromosome I"/>
</dbReference>
<dbReference type="RefSeq" id="WP_079540073.1">
    <property type="nucleotide sequence ID" value="NZ_LT670844.1"/>
</dbReference>
<sequence>MQPHKIVSREEWIEARKLHMAHEKEYTRARDRLSEERRALPWVKVDKAYLFDGPNGKLTLADLFKGRSQLVVQHFMFAPDWNEGCKSCSFWADGFERITPHLAARDTTLVAISRAPLSKLDAFKARMGWTFDWLSSAGNDFNYDYAVSFTPEQIKSQAKVYNFGTSGFGVEEAPGISVFYRDEAGNIFHTYSCFARGLDMMNATYHYLDLTPLGRHEEGLPYPMDWLRLRDQYKPEA</sequence>
<gene>
    <name evidence="1" type="ORF">SAMN05444159_3672</name>
</gene>
<organism evidence="1 2">
    <name type="scientific">Bradyrhizobium lablabi</name>
    <dbReference type="NCBI Taxonomy" id="722472"/>
    <lineage>
        <taxon>Bacteria</taxon>
        <taxon>Pseudomonadati</taxon>
        <taxon>Pseudomonadota</taxon>
        <taxon>Alphaproteobacteria</taxon>
        <taxon>Hyphomicrobiales</taxon>
        <taxon>Nitrobacteraceae</taxon>
        <taxon>Bradyrhizobium</taxon>
    </lineage>
</organism>
<dbReference type="SUPFAM" id="SSF52833">
    <property type="entry name" value="Thioredoxin-like"/>
    <property type="match status" value="1"/>
</dbReference>
<evidence type="ECO:0000313" key="1">
    <source>
        <dbReference type="EMBL" id="SHK59516.1"/>
    </source>
</evidence>
<dbReference type="AlphaFoldDB" id="A0A1M6TRF4"/>
<dbReference type="Pfam" id="PF05988">
    <property type="entry name" value="DUF899"/>
    <property type="match status" value="1"/>
</dbReference>
<dbReference type="Gene3D" id="3.40.30.10">
    <property type="entry name" value="Glutaredoxin"/>
    <property type="match status" value="1"/>
</dbReference>